<proteinExistence type="predicted"/>
<dbReference type="InParanoid" id="D6U3R2"/>
<sequence>MTSKSLLQCSKDQHSLLAQRREVAANAAEADKAIGCAEAARDLLLDLDHAQVPFGLIVIKGHAEIQQEAQHASLAGRETVQQVTCRALFGPVRKALVLLRLWWLLNQRIDLEASLHNPVVAREQRREDSRLQSWLASHAG</sequence>
<gene>
    <name evidence="1" type="ORF">Krac_3965</name>
</gene>
<reference evidence="1 2" key="1">
    <citation type="journal article" date="2011" name="Stand. Genomic Sci.">
        <title>Non-contiguous finished genome sequence and contextual data of the filamentous soil bacterium Ktedonobacter racemifer type strain (SOSP1-21).</title>
        <authorList>
            <person name="Chang Y.J."/>
            <person name="Land M."/>
            <person name="Hauser L."/>
            <person name="Chertkov O."/>
            <person name="Del Rio T.G."/>
            <person name="Nolan M."/>
            <person name="Copeland A."/>
            <person name="Tice H."/>
            <person name="Cheng J.F."/>
            <person name="Lucas S."/>
            <person name="Han C."/>
            <person name="Goodwin L."/>
            <person name="Pitluck S."/>
            <person name="Ivanova N."/>
            <person name="Ovchinikova G."/>
            <person name="Pati A."/>
            <person name="Chen A."/>
            <person name="Palaniappan K."/>
            <person name="Mavromatis K."/>
            <person name="Liolios K."/>
            <person name="Brettin T."/>
            <person name="Fiebig A."/>
            <person name="Rohde M."/>
            <person name="Abt B."/>
            <person name="Goker M."/>
            <person name="Detter J.C."/>
            <person name="Woyke T."/>
            <person name="Bristow J."/>
            <person name="Eisen J.A."/>
            <person name="Markowitz V."/>
            <person name="Hugenholtz P."/>
            <person name="Kyrpides N.C."/>
            <person name="Klenk H.P."/>
            <person name="Lapidus A."/>
        </authorList>
    </citation>
    <scope>NUCLEOTIDE SEQUENCE [LARGE SCALE GENOMIC DNA]</scope>
    <source>
        <strain evidence="2">DSM 44963</strain>
    </source>
</reference>
<dbReference type="AlphaFoldDB" id="D6U3R2"/>
<organism evidence="1 2">
    <name type="scientific">Ktedonobacter racemifer DSM 44963</name>
    <dbReference type="NCBI Taxonomy" id="485913"/>
    <lineage>
        <taxon>Bacteria</taxon>
        <taxon>Bacillati</taxon>
        <taxon>Chloroflexota</taxon>
        <taxon>Ktedonobacteria</taxon>
        <taxon>Ktedonobacterales</taxon>
        <taxon>Ktedonobacteraceae</taxon>
        <taxon>Ktedonobacter</taxon>
    </lineage>
</organism>
<accession>D6U3R2</accession>
<evidence type="ECO:0000313" key="1">
    <source>
        <dbReference type="EMBL" id="EFH83052.1"/>
    </source>
</evidence>
<evidence type="ECO:0000313" key="2">
    <source>
        <dbReference type="Proteomes" id="UP000004508"/>
    </source>
</evidence>
<dbReference type="Proteomes" id="UP000004508">
    <property type="component" value="Unassembled WGS sequence"/>
</dbReference>
<dbReference type="EMBL" id="ADVG01000004">
    <property type="protein sequence ID" value="EFH83052.1"/>
    <property type="molecule type" value="Genomic_DNA"/>
</dbReference>
<protein>
    <submittedName>
        <fullName evidence="1">Uncharacterized protein</fullName>
    </submittedName>
</protein>
<comment type="caution">
    <text evidence="1">The sequence shown here is derived from an EMBL/GenBank/DDBJ whole genome shotgun (WGS) entry which is preliminary data.</text>
</comment>
<keyword evidence="2" id="KW-1185">Reference proteome</keyword>
<name>D6U3R2_KTERA</name>